<proteinExistence type="predicted"/>
<organism evidence="1">
    <name type="scientific">Paramoeba aestuarina</name>
    <dbReference type="NCBI Taxonomy" id="180227"/>
    <lineage>
        <taxon>Eukaryota</taxon>
        <taxon>Amoebozoa</taxon>
        <taxon>Discosea</taxon>
        <taxon>Flabellinia</taxon>
        <taxon>Dactylopodida</taxon>
        <taxon>Paramoebidae</taxon>
        <taxon>Paramoeba</taxon>
    </lineage>
</organism>
<protein>
    <submittedName>
        <fullName evidence="1">Uncharacterized protein</fullName>
    </submittedName>
</protein>
<accession>A0A7S4KK09</accession>
<dbReference type="AlphaFoldDB" id="A0A7S4KK09"/>
<name>A0A7S4KK09_9EUKA</name>
<evidence type="ECO:0000313" key="1">
    <source>
        <dbReference type="EMBL" id="CAE2297496.1"/>
    </source>
</evidence>
<reference evidence="1" key="1">
    <citation type="submission" date="2021-01" db="EMBL/GenBank/DDBJ databases">
        <authorList>
            <person name="Corre E."/>
            <person name="Pelletier E."/>
            <person name="Niang G."/>
            <person name="Scheremetjew M."/>
            <person name="Finn R."/>
            <person name="Kale V."/>
            <person name="Holt S."/>
            <person name="Cochrane G."/>
            <person name="Meng A."/>
            <person name="Brown T."/>
            <person name="Cohen L."/>
        </authorList>
    </citation>
    <scope>NUCLEOTIDE SEQUENCE</scope>
    <source>
        <strain evidence="1">SoJaBio B1-5/56/2</strain>
    </source>
</reference>
<sequence>MVVNMATNGQIDCTTGTFVTSWGSVSGACWYNSFPAQFFNPSGYWSQVESCSGASECTYSVEYGVTSTTEDATSASWSQTLTDSTETGMEFAKETLTTSVSTSVTQSQSQAYSVSVTKGCSVTCPGDTVVWQWMMDTNEVNFGASTAAMQTPFTTYSCNYLCSNTSQVPLCPPGYCEPDTNCQKCTQDVFVN</sequence>
<dbReference type="EMBL" id="HBKR01011691">
    <property type="protein sequence ID" value="CAE2297496.1"/>
    <property type="molecule type" value="Transcribed_RNA"/>
</dbReference>
<gene>
    <name evidence="1" type="ORF">NAES01612_LOCUS7775</name>
</gene>